<organism evidence="3 4">
    <name type="scientific">Pseudomonas putida</name>
    <name type="common">Arthrobacter siderocapsulatus</name>
    <dbReference type="NCBI Taxonomy" id="303"/>
    <lineage>
        <taxon>Bacteria</taxon>
        <taxon>Pseudomonadati</taxon>
        <taxon>Pseudomonadota</taxon>
        <taxon>Gammaproteobacteria</taxon>
        <taxon>Pseudomonadales</taxon>
        <taxon>Pseudomonadaceae</taxon>
        <taxon>Pseudomonas</taxon>
    </lineage>
</organism>
<name>A0A177SG32_PSEPU</name>
<evidence type="ECO:0000256" key="1">
    <source>
        <dbReference type="SAM" id="Phobius"/>
    </source>
</evidence>
<dbReference type="Pfam" id="PF20249">
    <property type="entry name" value="VasX_N"/>
    <property type="match status" value="1"/>
</dbReference>
<gene>
    <name evidence="3" type="ORF">AYO28_23715</name>
</gene>
<feature type="transmembrane region" description="Helical" evidence="1">
    <location>
        <begin position="794"/>
        <end position="813"/>
    </location>
</feature>
<reference evidence="3 4" key="1">
    <citation type="submission" date="2016-03" db="EMBL/GenBank/DDBJ databases">
        <title>Draft Genome Assembly of Pseudomonas putida strain CBF10-2.</title>
        <authorList>
            <person name="Iyer R.S."/>
            <person name="Damania A."/>
        </authorList>
    </citation>
    <scope>NUCLEOTIDE SEQUENCE [LARGE SCALE GENOMIC DNA]</scope>
    <source>
        <strain evidence="3 4">CBF10-2</strain>
    </source>
</reference>
<feature type="transmembrane region" description="Helical" evidence="1">
    <location>
        <begin position="652"/>
        <end position="673"/>
    </location>
</feature>
<sequence length="853" mass="93339">MSNLEKTFELCEQMRTWLQSQGPGSATTCTRTLSFLPLRYGAVGGNASQRGQLPFLPPHLSRPTKVGRLSESGYTLRPLREGFLYVLIKRKEAAYAWHSQYRVSDIGTLDFIEANQPWAPSAPAFGPGGVKSLTWMLRLHDMDGIDDLRFLYSPAPLTQAVRDRFRQLGKYRDTMTSVDIAGLVSAEPPVMHNVLTPDTLDLIADFAADSKPALKEHLKTQAFQPFPPPRQAVSAEMRPAAGRNTPGGIAIVLDDVLGMVQELNAWRNASSDSFDAFMAEEDEEKVDNQRKFTIAFAIDNIRKLVEDEAEASYRDHQKNLGVRYTDPEYQAGNRYAVVQSSGNYQSFRNPTHQRQVQDAAATAARAGSWDKYAPYIDEQRRQDFLKRYQAEVAKADAARNARAADHLLWLRSEQLLDALEVFDRDDTEQALLFEDQMGKAIAGMNATEAGQALLERWRGASISRENLYWRSLAQNQQAAEDEVAALYEARSTLEDIDPVALQDRLKKLAVVYDRAHAFMDELAAGTGGPPSSYLVGGAMLINTLGNSLLQNKPATLLDKAANKVAAAVLQAQLGRYAQNIQLEMRGGKPLGRGASARIDRAAQRSFDDALRGGRHGPMVEMRLGGVLAVLDVWNLLNRLAVEDKGGRQYAELVAAILAVTAAGVEIGAAAVALGSRSGSAAVQQGTKVFGGGLRLGAGILAGTAGLVGAWYDVQDGYENIALNRYSIASLYFLRGGTQLGAATLSVTVGLAYAKPYLEYLVKQYATRPILGAAVRSGLQASAALALRMTPMLRLFLGSNIAIVVLLLVEILVFPNQLQRYLDSCTFRKEQKNKIAATEEEEFKTMQNALAGTL</sequence>
<keyword evidence="1" id="KW-0812">Transmembrane</keyword>
<proteinExistence type="predicted"/>
<evidence type="ECO:0000313" key="4">
    <source>
        <dbReference type="Proteomes" id="UP000077752"/>
    </source>
</evidence>
<dbReference type="InterPro" id="IPR046864">
    <property type="entry name" value="VasX_N"/>
</dbReference>
<dbReference type="CDD" id="cd20707">
    <property type="entry name" value="MIX_III"/>
    <property type="match status" value="1"/>
</dbReference>
<dbReference type="EMBL" id="LUCV01000033">
    <property type="protein sequence ID" value="OAI88284.1"/>
    <property type="molecule type" value="Genomic_DNA"/>
</dbReference>
<dbReference type="RefSeq" id="WP_064303746.1">
    <property type="nucleotide sequence ID" value="NZ_LUCV01000033.1"/>
</dbReference>
<dbReference type="NCBIfam" id="NF041559">
    <property type="entry name" value="BTH_I2691_fam"/>
    <property type="match status" value="1"/>
</dbReference>
<evidence type="ECO:0000313" key="3">
    <source>
        <dbReference type="EMBL" id="OAI88284.1"/>
    </source>
</evidence>
<comment type="caution">
    <text evidence="3">The sequence shown here is derived from an EMBL/GenBank/DDBJ whole genome shotgun (WGS) entry which is preliminary data.</text>
</comment>
<feature type="domain" description="Toxin VasX N-terminal region" evidence="2">
    <location>
        <begin position="28"/>
        <end position="182"/>
    </location>
</feature>
<evidence type="ECO:0000259" key="2">
    <source>
        <dbReference type="Pfam" id="PF20249"/>
    </source>
</evidence>
<accession>A0A177SG32</accession>
<feature type="transmembrane region" description="Helical" evidence="1">
    <location>
        <begin position="731"/>
        <end position="753"/>
    </location>
</feature>
<feature type="transmembrane region" description="Helical" evidence="1">
    <location>
        <begin position="693"/>
        <end position="711"/>
    </location>
</feature>
<protein>
    <recommendedName>
        <fullName evidence="2">Toxin VasX N-terminal region domain-containing protein</fullName>
    </recommendedName>
</protein>
<keyword evidence="1" id="KW-1133">Transmembrane helix</keyword>
<keyword evidence="1" id="KW-0472">Membrane</keyword>
<dbReference type="AlphaFoldDB" id="A0A177SG32"/>
<dbReference type="Proteomes" id="UP000077752">
    <property type="component" value="Unassembled WGS sequence"/>
</dbReference>
<dbReference type="InterPro" id="IPR048126">
    <property type="entry name" value="Toxin_VasX"/>
</dbReference>